<keyword evidence="4" id="KW-1185">Reference proteome</keyword>
<gene>
    <name evidence="2" type="ORF">CCAP1982_LOCUS1240</name>
</gene>
<feature type="transmembrane region" description="Helical" evidence="1">
    <location>
        <begin position="78"/>
        <end position="94"/>
    </location>
</feature>
<evidence type="ECO:0000313" key="4">
    <source>
        <dbReference type="Proteomes" id="UP000606786"/>
    </source>
</evidence>
<proteinExistence type="evidence at transcript level"/>
<keyword evidence="1" id="KW-0472">Membrane</keyword>
<evidence type="ECO:0000313" key="3">
    <source>
        <dbReference type="EMBL" id="JAB86516.1"/>
    </source>
</evidence>
<keyword evidence="1" id="KW-0812">Transmembrane</keyword>
<dbReference type="Proteomes" id="UP000606786">
    <property type="component" value="Unassembled WGS sequence"/>
</dbReference>
<evidence type="ECO:0000256" key="1">
    <source>
        <dbReference type="SAM" id="Phobius"/>
    </source>
</evidence>
<accession>W8B029</accession>
<reference evidence="2" key="3">
    <citation type="submission" date="2020-11" db="EMBL/GenBank/DDBJ databases">
        <authorList>
            <person name="Whitehead M."/>
        </authorList>
    </citation>
    <scope>NUCLEOTIDE SEQUENCE</scope>
    <source>
        <strain evidence="2">EGII</strain>
    </source>
</reference>
<dbReference type="AlphaFoldDB" id="W8B029"/>
<evidence type="ECO:0000313" key="2">
    <source>
        <dbReference type="EMBL" id="CAD6992376.1"/>
    </source>
</evidence>
<reference evidence="3" key="1">
    <citation type="submission" date="2013-07" db="EMBL/GenBank/DDBJ databases">
        <authorList>
            <person name="Geib S."/>
        </authorList>
    </citation>
    <scope>NUCLEOTIDE SEQUENCE</scope>
</reference>
<dbReference type="EMBL" id="GAMC01020039">
    <property type="protein sequence ID" value="JAB86516.1"/>
    <property type="molecule type" value="mRNA"/>
</dbReference>
<feature type="transmembrane region" description="Helical" evidence="1">
    <location>
        <begin position="20"/>
        <end position="38"/>
    </location>
</feature>
<keyword evidence="1" id="KW-1133">Transmembrane helix</keyword>
<sequence>MRSLSSDQPTKCNCMRTPRICIVFVCVCAHYCACMQVAGQRTATSIIQQTTAVALVAAQNSRKLNLFFERASVHRERATFPLLAVALVAVRSILRRNKQ</sequence>
<organism evidence="3">
    <name type="scientific">Ceratitis capitata</name>
    <name type="common">Mediterranean fruit fly</name>
    <name type="synonym">Tephritis capitata</name>
    <dbReference type="NCBI Taxonomy" id="7213"/>
    <lineage>
        <taxon>Eukaryota</taxon>
        <taxon>Metazoa</taxon>
        <taxon>Ecdysozoa</taxon>
        <taxon>Arthropoda</taxon>
        <taxon>Hexapoda</taxon>
        <taxon>Insecta</taxon>
        <taxon>Pterygota</taxon>
        <taxon>Neoptera</taxon>
        <taxon>Endopterygota</taxon>
        <taxon>Diptera</taxon>
        <taxon>Brachycera</taxon>
        <taxon>Muscomorpha</taxon>
        <taxon>Tephritoidea</taxon>
        <taxon>Tephritidae</taxon>
        <taxon>Ceratitis</taxon>
        <taxon>Ceratitis</taxon>
    </lineage>
</organism>
<name>W8B029_CERCA</name>
<protein>
    <submittedName>
        <fullName evidence="2">(Mediterranean fruit fly) hypothetical protein</fullName>
    </submittedName>
</protein>
<dbReference type="EMBL" id="CAJHJT010000001">
    <property type="protein sequence ID" value="CAD6992376.1"/>
    <property type="molecule type" value="Genomic_DNA"/>
</dbReference>
<reference evidence="3" key="2">
    <citation type="journal article" date="2014" name="BMC Genomics">
        <title>A genomic perspective to assessing quality of mass-reared SIT flies used in Mediterranean fruit fly (Ceratitis capitata) eradication in California.</title>
        <authorList>
            <person name="Calla B."/>
            <person name="Hall B."/>
            <person name="Hou S."/>
            <person name="Geib S.M."/>
        </authorList>
    </citation>
    <scope>NUCLEOTIDE SEQUENCE</scope>
</reference>